<dbReference type="Pfam" id="PF12323">
    <property type="entry name" value="HTH_OrfB_IS605"/>
    <property type="match status" value="1"/>
</dbReference>
<evidence type="ECO:0000313" key="2">
    <source>
        <dbReference type="EMBL" id="OOR72476.1"/>
    </source>
</evidence>
<evidence type="ECO:0000259" key="1">
    <source>
        <dbReference type="Pfam" id="PF12323"/>
    </source>
</evidence>
<sequence length="78" mass="9296">MLKAYKYHIYPNDEQRLFFAKTFGCVRFVYNKMLADRMSSYQESQTCIDTSIKYPTPAQYKTDFLFLREVDSLVNIDS</sequence>
<comment type="caution">
    <text evidence="2">The sequence shown here is derived from an EMBL/GenBank/DDBJ whole genome shotgun (WGS) entry which is preliminary data.</text>
</comment>
<dbReference type="AlphaFoldDB" id="A0A9X6B5E3"/>
<reference evidence="2 3" key="1">
    <citation type="submission" date="2017-01" db="EMBL/GenBank/DDBJ databases">
        <title>Bacillus cereus isolates.</title>
        <authorList>
            <person name="Beno S.M."/>
        </authorList>
    </citation>
    <scope>NUCLEOTIDE SEQUENCE [LARGE SCALE GENOMIC DNA]</scope>
    <source>
        <strain evidence="2 3">FSL K6-1030</strain>
    </source>
</reference>
<dbReference type="Proteomes" id="UP000190641">
    <property type="component" value="Unassembled WGS sequence"/>
</dbReference>
<feature type="domain" description="Transposase putative helix-turn-helix" evidence="1">
    <location>
        <begin position="1"/>
        <end position="44"/>
    </location>
</feature>
<accession>A0A9X6B5E3</accession>
<gene>
    <name evidence="2" type="ORF">BLX06_24515</name>
</gene>
<evidence type="ECO:0000313" key="3">
    <source>
        <dbReference type="Proteomes" id="UP000190641"/>
    </source>
</evidence>
<name>A0A9X6B5E3_BACCE</name>
<dbReference type="InterPro" id="IPR021027">
    <property type="entry name" value="Transposase_put_HTH"/>
</dbReference>
<dbReference type="RefSeq" id="WP_078187233.1">
    <property type="nucleotide sequence ID" value="NZ_MUAU01000116.1"/>
</dbReference>
<dbReference type="EMBL" id="MUAU01000116">
    <property type="protein sequence ID" value="OOR72476.1"/>
    <property type="molecule type" value="Genomic_DNA"/>
</dbReference>
<proteinExistence type="predicted"/>
<protein>
    <submittedName>
        <fullName evidence="2">Transposase</fullName>
    </submittedName>
</protein>
<organism evidence="2 3">
    <name type="scientific">Bacillus cereus</name>
    <dbReference type="NCBI Taxonomy" id="1396"/>
    <lineage>
        <taxon>Bacteria</taxon>
        <taxon>Bacillati</taxon>
        <taxon>Bacillota</taxon>
        <taxon>Bacilli</taxon>
        <taxon>Bacillales</taxon>
        <taxon>Bacillaceae</taxon>
        <taxon>Bacillus</taxon>
        <taxon>Bacillus cereus group</taxon>
    </lineage>
</organism>